<reference evidence="1 2" key="1">
    <citation type="journal article" date="2016" name="Nat. Commun.">
        <title>Thousands of microbial genomes shed light on interconnected biogeochemical processes in an aquifer system.</title>
        <authorList>
            <person name="Anantharaman K."/>
            <person name="Brown C.T."/>
            <person name="Hug L.A."/>
            <person name="Sharon I."/>
            <person name="Castelle C.J."/>
            <person name="Probst A.J."/>
            <person name="Thomas B.C."/>
            <person name="Singh A."/>
            <person name="Wilkins M.J."/>
            <person name="Karaoz U."/>
            <person name="Brodie E.L."/>
            <person name="Williams K.H."/>
            <person name="Hubbard S.S."/>
            <person name="Banfield J.F."/>
        </authorList>
    </citation>
    <scope>NUCLEOTIDE SEQUENCE [LARGE SCALE GENOMIC DNA]</scope>
</reference>
<dbReference type="AlphaFoldDB" id="A0A1G2PHW3"/>
<organism evidence="1 2">
    <name type="scientific">Candidatus Terrybacteria bacterium RIFCSPHIGHO2_01_FULL_48_17</name>
    <dbReference type="NCBI Taxonomy" id="1802362"/>
    <lineage>
        <taxon>Bacteria</taxon>
        <taxon>Candidatus Terryibacteriota</taxon>
    </lineage>
</organism>
<sequence length="60" mass="6558">MAIETKYICTGGCGGEVTKEEFEAGKTTCGTEGCPHHGKTFEQRLYCTECKAFVEEGHSH</sequence>
<dbReference type="EMBL" id="MHSS01000011">
    <property type="protein sequence ID" value="OHA47936.1"/>
    <property type="molecule type" value="Genomic_DNA"/>
</dbReference>
<dbReference type="Proteomes" id="UP000177629">
    <property type="component" value="Unassembled WGS sequence"/>
</dbReference>
<gene>
    <name evidence="1" type="ORF">A2806_02585</name>
</gene>
<evidence type="ECO:0000313" key="2">
    <source>
        <dbReference type="Proteomes" id="UP000177629"/>
    </source>
</evidence>
<dbReference type="STRING" id="1802362.A2806_02585"/>
<comment type="caution">
    <text evidence="1">The sequence shown here is derived from an EMBL/GenBank/DDBJ whole genome shotgun (WGS) entry which is preliminary data.</text>
</comment>
<evidence type="ECO:0000313" key="1">
    <source>
        <dbReference type="EMBL" id="OHA47936.1"/>
    </source>
</evidence>
<accession>A0A1G2PHW3</accession>
<name>A0A1G2PHW3_9BACT</name>
<proteinExistence type="predicted"/>
<protein>
    <submittedName>
        <fullName evidence="1">Uncharacterized protein</fullName>
    </submittedName>
</protein>